<dbReference type="Pfam" id="PF00072">
    <property type="entry name" value="Response_reg"/>
    <property type="match status" value="1"/>
</dbReference>
<dbReference type="InterPro" id="IPR011006">
    <property type="entry name" value="CheY-like_superfamily"/>
</dbReference>
<evidence type="ECO:0000259" key="4">
    <source>
        <dbReference type="PROSITE" id="PS50043"/>
    </source>
</evidence>
<dbReference type="GO" id="GO:0000160">
    <property type="term" value="P:phosphorelay signal transduction system"/>
    <property type="evidence" value="ECO:0007669"/>
    <property type="project" value="InterPro"/>
</dbReference>
<keyword evidence="2" id="KW-0238">DNA-binding</keyword>
<dbReference type="SMART" id="SM00448">
    <property type="entry name" value="REC"/>
    <property type="match status" value="1"/>
</dbReference>
<dbReference type="SUPFAM" id="SSF52172">
    <property type="entry name" value="CheY-like"/>
    <property type="match status" value="1"/>
</dbReference>
<dbReference type="KEGG" id="mkc:kam1_1514"/>
<evidence type="ECO:0000256" key="1">
    <source>
        <dbReference type="ARBA" id="ARBA00022553"/>
    </source>
</evidence>
<dbReference type="InterPro" id="IPR001789">
    <property type="entry name" value="Sig_transdc_resp-reg_receiver"/>
</dbReference>
<dbReference type="GO" id="GO:0003677">
    <property type="term" value="F:DNA binding"/>
    <property type="evidence" value="ECO:0007669"/>
    <property type="project" value="UniProtKB-KW"/>
</dbReference>
<dbReference type="PANTHER" id="PTHR43214">
    <property type="entry name" value="TWO-COMPONENT RESPONSE REGULATOR"/>
    <property type="match status" value="1"/>
</dbReference>
<evidence type="ECO:0000259" key="5">
    <source>
        <dbReference type="PROSITE" id="PS50110"/>
    </source>
</evidence>
<dbReference type="GO" id="GO:0006355">
    <property type="term" value="P:regulation of DNA-templated transcription"/>
    <property type="evidence" value="ECO:0007669"/>
    <property type="project" value="InterPro"/>
</dbReference>
<dbReference type="CDD" id="cd06170">
    <property type="entry name" value="LuxR_C_like"/>
    <property type="match status" value="1"/>
</dbReference>
<dbReference type="AlphaFoldDB" id="A0A516TNB3"/>
<dbReference type="InterPro" id="IPR058245">
    <property type="entry name" value="NreC/VraR/RcsB-like_REC"/>
</dbReference>
<protein>
    <submittedName>
        <fullName evidence="6">LuxR family two component transcriptional regulator</fullName>
    </submittedName>
</protein>
<dbReference type="InterPro" id="IPR039420">
    <property type="entry name" value="WalR-like"/>
</dbReference>
<name>A0A516TNB3_9BACT</name>
<proteinExistence type="predicted"/>
<reference evidence="7" key="1">
    <citation type="submission" date="2019-03" db="EMBL/GenBank/DDBJ databases">
        <title>Complete genome of Methylacidiphilum kamchatkense Kam1.</title>
        <authorList>
            <person name="Kruse T."/>
            <person name="Murarilal Ratnadevi C."/>
            <person name="Erikstad H.-A."/>
            <person name="Birkeland N.-K."/>
        </authorList>
    </citation>
    <scope>NUCLEOTIDE SEQUENCE [LARGE SCALE GENOMIC DNA]</scope>
    <source>
        <strain evidence="7">kam1</strain>
    </source>
</reference>
<dbReference type="PRINTS" id="PR00038">
    <property type="entry name" value="HTHLUXR"/>
</dbReference>
<evidence type="ECO:0000256" key="3">
    <source>
        <dbReference type="PROSITE-ProRule" id="PRU00169"/>
    </source>
</evidence>
<dbReference type="SMR" id="A0A516TNB3"/>
<sequence>MIQNEKIHKVLIVDDHTILREGLCQLINSTPGMSVCGTAKNAHEGFELIEKTQPDLVLVDISLPGKSGLELIKDIHAVYPDIAIFVLSMHEESLYAERVLRAGARGYLMKSEGGEKLIAALQKVMAGGISVSDQVANRILQGVSGKRKALSISPIEALSDREFEVFQLIGKGYGSRQIAEQLSLSVKTVEAYRASIKQKLYLKSGPQLVHYAISWQQSQTSGVDSNTLPTKS</sequence>
<feature type="modified residue" description="4-aspartylphosphate" evidence="3">
    <location>
        <position position="60"/>
    </location>
</feature>
<evidence type="ECO:0000313" key="7">
    <source>
        <dbReference type="Proteomes" id="UP000315925"/>
    </source>
</evidence>
<dbReference type="Gene3D" id="3.40.50.2300">
    <property type="match status" value="1"/>
</dbReference>
<dbReference type="EMBL" id="CP037899">
    <property type="protein sequence ID" value="QDQ42733.1"/>
    <property type="molecule type" value="Genomic_DNA"/>
</dbReference>
<dbReference type="RefSeq" id="WP_143958336.1">
    <property type="nucleotide sequence ID" value="NZ_CP037899.1"/>
</dbReference>
<dbReference type="Proteomes" id="UP000315925">
    <property type="component" value="Chromosome"/>
</dbReference>
<dbReference type="PANTHER" id="PTHR43214:SF43">
    <property type="entry name" value="TWO-COMPONENT RESPONSE REGULATOR"/>
    <property type="match status" value="1"/>
</dbReference>
<dbReference type="PROSITE" id="PS50110">
    <property type="entry name" value="RESPONSE_REGULATORY"/>
    <property type="match status" value="1"/>
</dbReference>
<dbReference type="SUPFAM" id="SSF46894">
    <property type="entry name" value="C-terminal effector domain of the bipartite response regulators"/>
    <property type="match status" value="1"/>
</dbReference>
<feature type="domain" description="Response regulatory" evidence="5">
    <location>
        <begin position="9"/>
        <end position="125"/>
    </location>
</feature>
<evidence type="ECO:0000256" key="2">
    <source>
        <dbReference type="ARBA" id="ARBA00023125"/>
    </source>
</evidence>
<dbReference type="PROSITE" id="PS00622">
    <property type="entry name" value="HTH_LUXR_1"/>
    <property type="match status" value="1"/>
</dbReference>
<keyword evidence="1 3" id="KW-0597">Phosphoprotein</keyword>
<dbReference type="Pfam" id="PF00196">
    <property type="entry name" value="GerE"/>
    <property type="match status" value="1"/>
</dbReference>
<dbReference type="PROSITE" id="PS50043">
    <property type="entry name" value="HTH_LUXR_2"/>
    <property type="match status" value="1"/>
</dbReference>
<accession>A0A516TNB3</accession>
<dbReference type="InterPro" id="IPR016032">
    <property type="entry name" value="Sig_transdc_resp-reg_C-effctor"/>
</dbReference>
<feature type="domain" description="HTH luxR-type" evidence="4">
    <location>
        <begin position="151"/>
        <end position="216"/>
    </location>
</feature>
<evidence type="ECO:0000313" key="6">
    <source>
        <dbReference type="EMBL" id="QDQ42733.1"/>
    </source>
</evidence>
<dbReference type="InterPro" id="IPR000792">
    <property type="entry name" value="Tscrpt_reg_LuxR_C"/>
</dbReference>
<dbReference type="SMART" id="SM00421">
    <property type="entry name" value="HTH_LUXR"/>
    <property type="match status" value="1"/>
</dbReference>
<organism evidence="6 7">
    <name type="scientific">Methylacidiphilum kamchatkense Kam1</name>
    <dbReference type="NCBI Taxonomy" id="1202785"/>
    <lineage>
        <taxon>Bacteria</taxon>
        <taxon>Pseudomonadati</taxon>
        <taxon>Verrucomicrobiota</taxon>
        <taxon>Methylacidiphilae</taxon>
        <taxon>Methylacidiphilales</taxon>
        <taxon>Methylacidiphilaceae</taxon>
        <taxon>Methylacidiphilum (ex Ratnadevi et al. 2023)</taxon>
    </lineage>
</organism>
<dbReference type="CDD" id="cd17535">
    <property type="entry name" value="REC_NarL-like"/>
    <property type="match status" value="1"/>
</dbReference>
<gene>
    <name evidence="6" type="ORF">kam1_1514</name>
</gene>